<dbReference type="Proteomes" id="UP001385809">
    <property type="component" value="Unassembled WGS sequence"/>
</dbReference>
<gene>
    <name evidence="1" type="ORF">WCD74_03485</name>
</gene>
<comment type="caution">
    <text evidence="1">The sequence shown here is derived from an EMBL/GenBank/DDBJ whole genome shotgun (WGS) entry which is preliminary data.</text>
</comment>
<evidence type="ECO:0000313" key="2">
    <source>
        <dbReference type="Proteomes" id="UP001385809"/>
    </source>
</evidence>
<evidence type="ECO:0000313" key="1">
    <source>
        <dbReference type="EMBL" id="MEJ2866811.1"/>
    </source>
</evidence>
<sequence length="103" mass="10464">MTSGFGARPEDLEAAAARFDEAARIAADACASLRSSLSGLGEVAGDDEQGRTFAARYDPKAAEGVGAIEQESAGLRSLGDALRATAQEYRAGEADGAAGFAPR</sequence>
<name>A0ABU8MIJ4_9PSEU</name>
<evidence type="ECO:0008006" key="3">
    <source>
        <dbReference type="Google" id="ProtNLM"/>
    </source>
</evidence>
<organism evidence="1 2">
    <name type="scientific">Actinomycetospora aurantiaca</name>
    <dbReference type="NCBI Taxonomy" id="3129233"/>
    <lineage>
        <taxon>Bacteria</taxon>
        <taxon>Bacillati</taxon>
        <taxon>Actinomycetota</taxon>
        <taxon>Actinomycetes</taxon>
        <taxon>Pseudonocardiales</taxon>
        <taxon>Pseudonocardiaceae</taxon>
        <taxon>Actinomycetospora</taxon>
    </lineage>
</organism>
<dbReference type="EMBL" id="JBBEGN010000001">
    <property type="protein sequence ID" value="MEJ2866811.1"/>
    <property type="molecule type" value="Genomic_DNA"/>
</dbReference>
<proteinExistence type="predicted"/>
<keyword evidence="2" id="KW-1185">Reference proteome</keyword>
<accession>A0ABU8MIJ4</accession>
<protein>
    <recommendedName>
        <fullName evidence="3">PE domain-containing protein</fullName>
    </recommendedName>
</protein>
<dbReference type="Gene3D" id="1.10.287.1060">
    <property type="entry name" value="ESAT-6-like"/>
    <property type="match status" value="1"/>
</dbReference>
<dbReference type="RefSeq" id="WP_337693424.1">
    <property type="nucleotide sequence ID" value="NZ_JBBEGN010000001.1"/>
</dbReference>
<reference evidence="1 2" key="1">
    <citation type="submission" date="2024-03" db="EMBL/GenBank/DDBJ databases">
        <title>Actinomycetospora sp. OC33-EN08, a novel actinomycete isolated from wild orchid (Aerides multiflora).</title>
        <authorList>
            <person name="Suriyachadkun C."/>
        </authorList>
    </citation>
    <scope>NUCLEOTIDE SEQUENCE [LARGE SCALE GENOMIC DNA]</scope>
    <source>
        <strain evidence="1 2">OC33-EN08</strain>
    </source>
</reference>